<dbReference type="InterPro" id="IPR009100">
    <property type="entry name" value="AcylCoA_DH/oxidase_NM_dom_sf"/>
</dbReference>
<evidence type="ECO:0000313" key="2">
    <source>
        <dbReference type="Proteomes" id="UP000192534"/>
    </source>
</evidence>
<keyword evidence="2" id="KW-1185">Reference proteome</keyword>
<dbReference type="Gene3D" id="2.40.110.10">
    <property type="entry name" value="Butyryl-CoA Dehydrogenase, subunit A, domain 2"/>
    <property type="match status" value="1"/>
</dbReference>
<gene>
    <name evidence="1" type="ORF">BST42_03330</name>
</gene>
<reference evidence="1 2" key="1">
    <citation type="submission" date="2016-12" db="EMBL/GenBank/DDBJ databases">
        <title>The new phylogeny of genus Mycobacterium.</title>
        <authorList>
            <person name="Tortoli E."/>
            <person name="Trovato A."/>
            <person name="Cirillo D.M."/>
        </authorList>
    </citation>
    <scope>NUCLEOTIDE SEQUENCE [LARGE SCALE GENOMIC DNA]</scope>
    <source>
        <strain evidence="1 2">DSM 44223</strain>
    </source>
</reference>
<protein>
    <submittedName>
        <fullName evidence="1">Acyl-CoA dehydrogenase</fullName>
    </submittedName>
</protein>
<dbReference type="RefSeq" id="WP_083117081.1">
    <property type="nucleotide sequence ID" value="NZ_JACKUO010000042.1"/>
</dbReference>
<dbReference type="SUPFAM" id="SSF56645">
    <property type="entry name" value="Acyl-CoA dehydrogenase NM domain-like"/>
    <property type="match status" value="1"/>
</dbReference>
<proteinExistence type="predicted"/>
<organism evidence="1 2">
    <name type="scientific">Mycolicibacterium rhodesiae</name>
    <name type="common">Mycobacterium rhodesiae</name>
    <dbReference type="NCBI Taxonomy" id="36814"/>
    <lineage>
        <taxon>Bacteria</taxon>
        <taxon>Bacillati</taxon>
        <taxon>Actinomycetota</taxon>
        <taxon>Actinomycetes</taxon>
        <taxon>Mycobacteriales</taxon>
        <taxon>Mycobacteriaceae</taxon>
        <taxon>Mycolicibacterium</taxon>
    </lineage>
</organism>
<sequence>MTRTTVQRWLDAGELDLPLPGSGGTLIRWQALAALCERDVVAGRLAEAHTDAIAILAELNGPAAQPDRLWGVWAAEAPGATVTAHHDGDDVTLSGIKAWCSGAGLCADALVTAQTDTGARGLYAVDLHGPGVEPLPSTWRNAGMADSDTRSVQFSAAPATPVGGPDEYLTRPGFWHGAAGVAACWLGAARAVAAALYRAVAAHQDQNPYTAAHLGAVDTALAAAEALMTSTAGQVDAAPHSAGQVAARRLRAAVETAVDEAIGRTARALGPAPLAMDEAHARRVADLTMYVRQSHAERDLAALGLLVAR</sequence>
<comment type="caution">
    <text evidence="1">The sequence shown here is derived from an EMBL/GenBank/DDBJ whole genome shotgun (WGS) entry which is preliminary data.</text>
</comment>
<dbReference type="Proteomes" id="UP000192534">
    <property type="component" value="Unassembled WGS sequence"/>
</dbReference>
<name>A0A1X0J5L3_MYCRH</name>
<dbReference type="OrthoDB" id="107064at2"/>
<evidence type="ECO:0000313" key="1">
    <source>
        <dbReference type="EMBL" id="ORB57413.1"/>
    </source>
</evidence>
<dbReference type="GO" id="GO:0016627">
    <property type="term" value="F:oxidoreductase activity, acting on the CH-CH group of donors"/>
    <property type="evidence" value="ECO:0007669"/>
    <property type="project" value="InterPro"/>
</dbReference>
<accession>A0A1X0J5L3</accession>
<dbReference type="InterPro" id="IPR046373">
    <property type="entry name" value="Acyl-CoA_Oxase/DH_mid-dom_sf"/>
</dbReference>
<dbReference type="EMBL" id="MVIH01000001">
    <property type="protein sequence ID" value="ORB57413.1"/>
    <property type="molecule type" value="Genomic_DNA"/>
</dbReference>
<dbReference type="AlphaFoldDB" id="A0A1X0J5L3"/>